<keyword evidence="1" id="KW-0812">Transmembrane</keyword>
<name>A0A1J1LHL6_9CYAN</name>
<feature type="transmembrane region" description="Helical" evidence="1">
    <location>
        <begin position="18"/>
        <end position="37"/>
    </location>
</feature>
<dbReference type="RefSeq" id="WP_072718861.1">
    <property type="nucleotide sequence ID" value="NZ_LN889796.1"/>
</dbReference>
<keyword evidence="3" id="KW-1185">Reference proteome</keyword>
<gene>
    <name evidence="2" type="ORF">PL9214430073</name>
</gene>
<organism evidence="2 3">
    <name type="scientific">Planktothrix tepida PCC 9214</name>
    <dbReference type="NCBI Taxonomy" id="671072"/>
    <lineage>
        <taxon>Bacteria</taxon>
        <taxon>Bacillati</taxon>
        <taxon>Cyanobacteriota</taxon>
        <taxon>Cyanophyceae</taxon>
        <taxon>Oscillatoriophycideae</taxon>
        <taxon>Oscillatoriales</taxon>
        <taxon>Microcoleaceae</taxon>
        <taxon>Planktothrix</taxon>
    </lineage>
</organism>
<dbReference type="OrthoDB" id="466791at2"/>
<dbReference type="Proteomes" id="UP000184315">
    <property type="component" value="Unassembled WGS sequence"/>
</dbReference>
<accession>A0A1J1LHL6</accession>
<dbReference type="AlphaFoldDB" id="A0A1J1LHL6"/>
<dbReference type="STRING" id="671072.PL9214430073"/>
<dbReference type="GO" id="GO:0042834">
    <property type="term" value="F:peptidoglycan binding"/>
    <property type="evidence" value="ECO:0007669"/>
    <property type="project" value="InterPro"/>
</dbReference>
<keyword evidence="1" id="KW-0472">Membrane</keyword>
<protein>
    <recommendedName>
        <fullName evidence="4">SPOR domain-containing protein</fullName>
    </recommendedName>
</protein>
<keyword evidence="1" id="KW-1133">Transmembrane helix</keyword>
<reference evidence="3" key="1">
    <citation type="submission" date="2015-10" db="EMBL/GenBank/DDBJ databases">
        <authorList>
            <person name="Regsiter A."/>
            <person name="william w."/>
        </authorList>
    </citation>
    <scope>NUCLEOTIDE SEQUENCE [LARGE SCALE GENOMIC DNA]</scope>
</reference>
<sequence>MSVYSIVIQKKTNGLINFLLKIPLFSTLMLLGGYGWIANPVLAEQRYGVYVNGESPLLLEVVQQVQPGAMMQRYNNRSIIDLGIYFNQSEAQQLIETLKQQGVQGNIINFKTGEDFNNPVTVNPMIIPLDQTDVKVITTSIPPGQVPVTTDLGLYQVFVSPTTTSLSAVRRLSPNARTLTYQGQSVIQAGSFVNLSNANQLQQNLALAGISSTIINSTAQLQAFLASIPTVPNVVPTQPNFNLGLGNTNGYFILIPSQRNQLVAMAQNIVALGVPSQSVQMQQAASNPFVAVGPFANQQLAQQWENYLKSSGLPRATIYFGR</sequence>
<evidence type="ECO:0000256" key="1">
    <source>
        <dbReference type="SAM" id="Phobius"/>
    </source>
</evidence>
<evidence type="ECO:0008006" key="4">
    <source>
        <dbReference type="Google" id="ProtNLM"/>
    </source>
</evidence>
<evidence type="ECO:0000313" key="3">
    <source>
        <dbReference type="Proteomes" id="UP000184315"/>
    </source>
</evidence>
<dbReference type="SUPFAM" id="SSF110997">
    <property type="entry name" value="Sporulation related repeat"/>
    <property type="match status" value="1"/>
</dbReference>
<dbReference type="EMBL" id="CZDF01000148">
    <property type="protein sequence ID" value="CUR32101.1"/>
    <property type="molecule type" value="Genomic_DNA"/>
</dbReference>
<evidence type="ECO:0000313" key="2">
    <source>
        <dbReference type="EMBL" id="CUR32101.1"/>
    </source>
</evidence>
<dbReference type="InterPro" id="IPR036680">
    <property type="entry name" value="SPOR-like_sf"/>
</dbReference>
<proteinExistence type="predicted"/>